<keyword evidence="4" id="KW-1185">Reference proteome</keyword>
<name>V8QQJ0_9BURK</name>
<dbReference type="InterPro" id="IPR002491">
    <property type="entry name" value="ABC_transptr_periplasmic_BD"/>
</dbReference>
<keyword evidence="1" id="KW-0732">Signal</keyword>
<feature type="domain" description="Fe/B12 periplasmic-binding" evidence="2">
    <location>
        <begin position="45"/>
        <end position="326"/>
    </location>
</feature>
<protein>
    <recommendedName>
        <fullName evidence="2">Fe/B12 periplasmic-binding domain-containing protein</fullName>
    </recommendedName>
</protein>
<evidence type="ECO:0000313" key="4">
    <source>
        <dbReference type="Proteomes" id="UP000018733"/>
    </source>
</evidence>
<dbReference type="HOGENOM" id="CLU_038034_13_0_4"/>
<evidence type="ECO:0000256" key="1">
    <source>
        <dbReference type="SAM" id="SignalP"/>
    </source>
</evidence>
<dbReference type="PROSITE" id="PS50983">
    <property type="entry name" value="FE_B12_PBP"/>
    <property type="match status" value="1"/>
</dbReference>
<reference evidence="3 4" key="1">
    <citation type="journal article" date="2014" name="Genome Announc.">
        <title>Draft Genome Sequence of Advenella kashmirensis Strain W13003, a Polycyclic Aromatic Hydrocarbon-Degrading Bacterium.</title>
        <authorList>
            <person name="Wang X."/>
            <person name="Jin D."/>
            <person name="Zhou L."/>
            <person name="Wu L."/>
            <person name="An W."/>
            <person name="Zhao L."/>
        </authorList>
    </citation>
    <scope>NUCLEOTIDE SEQUENCE [LARGE SCALE GENOMIC DNA]</scope>
    <source>
        <strain evidence="3 4">W13003</strain>
    </source>
</reference>
<dbReference type="Proteomes" id="UP000018733">
    <property type="component" value="Unassembled WGS sequence"/>
</dbReference>
<evidence type="ECO:0000313" key="3">
    <source>
        <dbReference type="EMBL" id="ETF01264.1"/>
    </source>
</evidence>
<proteinExistence type="predicted"/>
<dbReference type="EMBL" id="AYXT01000012">
    <property type="protein sequence ID" value="ETF01264.1"/>
    <property type="molecule type" value="Genomic_DNA"/>
</dbReference>
<dbReference type="GO" id="GO:0071281">
    <property type="term" value="P:cellular response to iron ion"/>
    <property type="evidence" value="ECO:0007669"/>
    <property type="project" value="TreeGrafter"/>
</dbReference>
<feature type="chain" id="PRO_5004771632" description="Fe/B12 periplasmic-binding domain-containing protein" evidence="1">
    <location>
        <begin position="26"/>
        <end position="352"/>
    </location>
</feature>
<dbReference type="PATRIC" id="fig|1424334.3.peg.3729"/>
<comment type="caution">
    <text evidence="3">The sequence shown here is derived from an EMBL/GenBank/DDBJ whole genome shotgun (WGS) entry which is preliminary data.</text>
</comment>
<dbReference type="Pfam" id="PF01497">
    <property type="entry name" value="Peripla_BP_2"/>
    <property type="match status" value="1"/>
</dbReference>
<dbReference type="InterPro" id="IPR050902">
    <property type="entry name" value="ABC_Transporter_SBP"/>
</dbReference>
<dbReference type="Gene3D" id="3.40.50.1980">
    <property type="entry name" value="Nitrogenase molybdenum iron protein domain"/>
    <property type="match status" value="2"/>
</dbReference>
<dbReference type="AlphaFoldDB" id="V8QQJ0"/>
<gene>
    <name evidence="3" type="ORF">W822_18575</name>
</gene>
<dbReference type="PANTHER" id="PTHR30535:SF34">
    <property type="entry name" value="MOLYBDATE-BINDING PROTEIN MOLA"/>
    <property type="match status" value="1"/>
</dbReference>
<dbReference type="PANTHER" id="PTHR30535">
    <property type="entry name" value="VITAMIN B12-BINDING PROTEIN"/>
    <property type="match status" value="1"/>
</dbReference>
<dbReference type="CDD" id="cd01142">
    <property type="entry name" value="TroA_e"/>
    <property type="match status" value="1"/>
</dbReference>
<dbReference type="SUPFAM" id="SSF53807">
    <property type="entry name" value="Helical backbone' metal receptor"/>
    <property type="match status" value="1"/>
</dbReference>
<accession>V8QQJ0</accession>
<dbReference type="STRING" id="1424334.W822_18575"/>
<feature type="signal peptide" evidence="1">
    <location>
        <begin position="1"/>
        <end position="25"/>
    </location>
</feature>
<evidence type="ECO:0000259" key="2">
    <source>
        <dbReference type="PROSITE" id="PS50983"/>
    </source>
</evidence>
<organism evidence="3 4">
    <name type="scientific">Advenella kashmirensis W13003</name>
    <dbReference type="NCBI Taxonomy" id="1424334"/>
    <lineage>
        <taxon>Bacteria</taxon>
        <taxon>Pseudomonadati</taxon>
        <taxon>Pseudomonadota</taxon>
        <taxon>Betaproteobacteria</taxon>
        <taxon>Burkholderiales</taxon>
        <taxon>Alcaligenaceae</taxon>
    </lineage>
</organism>
<sequence length="352" mass="39460">MIFQARFIPHAIAAFMLFWAGAAMADRTVTDQLGRKVEIPDNVRHVVVLQHQTLNILAQLGAADKIVGVLQSWKKQLGPDFARFYPPLESMPTPGDLASVNIEAVLALKPDVVFITNYVPDDMLKQLESSRIPTIAISLRRDNPGQAHALNPSLDNEDTAYTEGLKDGIRLIADITGTTDRAESLITAVEQSRKRLSGKINALPEAKRKRVYMANPELTTYGSGKYTGLMMQHAGAMNVAAKDIKGYKKVSMEDVLKWNPEVIFVQDRYSQVVDEIKTQPQWKNIDAVKTGNVYLMPEYAKAWGYPMPEAIALGETWMAKKLYPDQFADTDMQALADRYYSAFYGMKYTRPH</sequence>
<dbReference type="eggNOG" id="COG0614">
    <property type="taxonomic scope" value="Bacteria"/>
</dbReference>